<dbReference type="InterPro" id="IPR016163">
    <property type="entry name" value="Ald_DH_C"/>
</dbReference>
<evidence type="ECO:0000256" key="1">
    <source>
        <dbReference type="ARBA" id="ARBA00023002"/>
    </source>
</evidence>
<dbReference type="InterPro" id="IPR016162">
    <property type="entry name" value="Ald_DH_N"/>
</dbReference>
<feature type="domain" description="Aldehyde dehydrogenase" evidence="4">
    <location>
        <begin position="56"/>
        <end position="514"/>
    </location>
</feature>
<dbReference type="Gene3D" id="3.40.605.10">
    <property type="entry name" value="Aldehyde Dehydrogenase, Chain A, domain 1"/>
    <property type="match status" value="1"/>
</dbReference>
<dbReference type="PROSITE" id="PS00687">
    <property type="entry name" value="ALDEHYDE_DEHYDR_GLU"/>
    <property type="match status" value="1"/>
</dbReference>
<evidence type="ECO:0000256" key="3">
    <source>
        <dbReference type="RuleBase" id="RU003345"/>
    </source>
</evidence>
<dbReference type="InterPro" id="IPR015590">
    <property type="entry name" value="Aldehyde_DH_dom"/>
</dbReference>
<evidence type="ECO:0000256" key="2">
    <source>
        <dbReference type="PROSITE-ProRule" id="PRU10007"/>
    </source>
</evidence>
<keyword evidence="1 3" id="KW-0560">Oxidoreductase</keyword>
<evidence type="ECO:0000313" key="5">
    <source>
        <dbReference type="EMBL" id="PXX19860.1"/>
    </source>
</evidence>
<dbReference type="EMBL" id="QJJV01000002">
    <property type="protein sequence ID" value="PXX19860.1"/>
    <property type="molecule type" value="Genomic_DNA"/>
</dbReference>
<dbReference type="CDD" id="cd07112">
    <property type="entry name" value="ALDH_GABALDH-PuuC"/>
    <property type="match status" value="1"/>
</dbReference>
<accession>A0ABX5MVV5</accession>
<keyword evidence="6" id="KW-1185">Reference proteome</keyword>
<dbReference type="SUPFAM" id="SSF53720">
    <property type="entry name" value="ALDH-like"/>
    <property type="match status" value="1"/>
</dbReference>
<dbReference type="InterPro" id="IPR016160">
    <property type="entry name" value="Ald_DH_CS_CYS"/>
</dbReference>
<proteinExistence type="inferred from homology"/>
<feature type="active site" evidence="2">
    <location>
        <position position="290"/>
    </location>
</feature>
<sequence length="520" mass="56058">MRPLPHASHDAWHAGRIVIYLGILMEKKTLAYWQDKAATLSIEGRAFIDGAYRDAYSGRSFDCVSPIDGRVLASVADCGAADVDAAVAAARRAFDEGVWAGLNPRARKAVLQRWAALMREHQDELALLETLDAGKPIGDTTTVDVPGAAYCVEWFAEAIDKVGGEVVPADHHLVGLVTREPIGVVAAVVPWNFPILMASWKFGPALAAGNSVVLKPSEKSPLTAIRVAQLAHEAGIPAGVFNVLPGGGEPGKLLGLHRDVDCIAFTGSTNVGKQIMQYAGQSNLKRVWLELGGKSPNIVLPDCPDLDRAANAAAGAIFYNMGEMCTAGSRLLVHRDIKDVFLAKLVEAAKSYKPGNPLDPDVSMGAIVDKIQLDRVLSYIEAGRKDSKLLYGGERVNESSGGFYVEPTVFDTHHDARIAREEIFGPVLSVITFSTIDEAVRIANDSDYGLAAAVWTANLTNAHEIARRLRAGTVWVNCYDEGGDMNFPFGGFKESGNGRDKSLHALEKYTELKSTLVRLR</sequence>
<name>A0ABX5MVV5_9BURK</name>
<dbReference type="Proteomes" id="UP000247515">
    <property type="component" value="Unassembled WGS sequence"/>
</dbReference>
<comment type="similarity">
    <text evidence="3">Belongs to the aldehyde dehydrogenase family.</text>
</comment>
<dbReference type="PANTHER" id="PTHR11699">
    <property type="entry name" value="ALDEHYDE DEHYDROGENASE-RELATED"/>
    <property type="match status" value="1"/>
</dbReference>
<dbReference type="PROSITE" id="PS00070">
    <property type="entry name" value="ALDEHYDE_DEHYDR_CYS"/>
    <property type="match status" value="1"/>
</dbReference>
<gene>
    <name evidence="5" type="ORF">C7400_102285</name>
</gene>
<evidence type="ECO:0000313" key="6">
    <source>
        <dbReference type="Proteomes" id="UP000247515"/>
    </source>
</evidence>
<dbReference type="InterPro" id="IPR029510">
    <property type="entry name" value="Ald_DH_CS_GLU"/>
</dbReference>
<reference evidence="5 6" key="1">
    <citation type="submission" date="2018-05" db="EMBL/GenBank/DDBJ databases">
        <title>Genomic Encyclopedia of Type Strains, Phase IV (KMG-V): Genome sequencing to study the core and pangenomes of soil and plant-associated prokaryotes.</title>
        <authorList>
            <person name="Whitman W."/>
        </authorList>
    </citation>
    <scope>NUCLEOTIDE SEQUENCE [LARGE SCALE GENOMIC DNA]</scope>
    <source>
        <strain evidence="5 6">SIr-6563</strain>
    </source>
</reference>
<dbReference type="Gene3D" id="3.40.309.10">
    <property type="entry name" value="Aldehyde Dehydrogenase, Chain A, domain 2"/>
    <property type="match status" value="1"/>
</dbReference>
<evidence type="ECO:0000259" key="4">
    <source>
        <dbReference type="Pfam" id="PF00171"/>
    </source>
</evidence>
<protein>
    <submittedName>
        <fullName evidence="5">Gamma-glutamyl-gamma-aminobutyraldehyde dehydrogenase</fullName>
    </submittedName>
</protein>
<dbReference type="Pfam" id="PF00171">
    <property type="entry name" value="Aldedh"/>
    <property type="match status" value="1"/>
</dbReference>
<organism evidence="5 6">
    <name type="scientific">Paraburkholderia tropica</name>
    <dbReference type="NCBI Taxonomy" id="92647"/>
    <lineage>
        <taxon>Bacteria</taxon>
        <taxon>Pseudomonadati</taxon>
        <taxon>Pseudomonadota</taxon>
        <taxon>Betaproteobacteria</taxon>
        <taxon>Burkholderiales</taxon>
        <taxon>Burkholderiaceae</taxon>
        <taxon>Paraburkholderia</taxon>
    </lineage>
</organism>
<dbReference type="InterPro" id="IPR016161">
    <property type="entry name" value="Ald_DH/histidinol_DH"/>
</dbReference>
<comment type="caution">
    <text evidence="5">The sequence shown here is derived from an EMBL/GenBank/DDBJ whole genome shotgun (WGS) entry which is preliminary data.</text>
</comment>